<dbReference type="InterPro" id="IPR036388">
    <property type="entry name" value="WH-like_DNA-bd_sf"/>
</dbReference>
<dbReference type="AlphaFoldDB" id="A0A1M6KRT3"/>
<dbReference type="SUPFAM" id="SSF46785">
    <property type="entry name" value="Winged helix' DNA-binding domain"/>
    <property type="match status" value="1"/>
</dbReference>
<evidence type="ECO:0000313" key="6">
    <source>
        <dbReference type="Proteomes" id="UP000322917"/>
    </source>
</evidence>
<proteinExistence type="predicted"/>
<dbReference type="EMBL" id="FQZD01000029">
    <property type="protein sequence ID" value="SHJ61606.1"/>
    <property type="molecule type" value="Genomic_DNA"/>
</dbReference>
<feature type="domain" description="HTH arsR-type" evidence="4">
    <location>
        <begin position="1"/>
        <end position="95"/>
    </location>
</feature>
<evidence type="ECO:0000256" key="3">
    <source>
        <dbReference type="ARBA" id="ARBA00023163"/>
    </source>
</evidence>
<organism evidence="5 6">
    <name type="scientific">Propionispora hippei DSM 15287</name>
    <dbReference type="NCBI Taxonomy" id="1123003"/>
    <lineage>
        <taxon>Bacteria</taxon>
        <taxon>Bacillati</taxon>
        <taxon>Bacillota</taxon>
        <taxon>Negativicutes</taxon>
        <taxon>Selenomonadales</taxon>
        <taxon>Sporomusaceae</taxon>
        <taxon>Propionispora</taxon>
    </lineage>
</organism>
<gene>
    <name evidence="5" type="ORF">SAMN02745170_02928</name>
</gene>
<dbReference type="GO" id="GO:0003677">
    <property type="term" value="F:DNA binding"/>
    <property type="evidence" value="ECO:0007669"/>
    <property type="project" value="UniProtKB-KW"/>
</dbReference>
<dbReference type="PRINTS" id="PR00778">
    <property type="entry name" value="HTHARSR"/>
</dbReference>
<accession>A0A1M6KRT3</accession>
<evidence type="ECO:0000256" key="1">
    <source>
        <dbReference type="ARBA" id="ARBA00023015"/>
    </source>
</evidence>
<dbReference type="Pfam" id="PF01022">
    <property type="entry name" value="HTH_5"/>
    <property type="match status" value="1"/>
</dbReference>
<keyword evidence="2" id="KW-0238">DNA-binding</keyword>
<dbReference type="Gene3D" id="1.10.10.10">
    <property type="entry name" value="Winged helix-like DNA-binding domain superfamily/Winged helix DNA-binding domain"/>
    <property type="match status" value="1"/>
</dbReference>
<dbReference type="InterPro" id="IPR001845">
    <property type="entry name" value="HTH_ArsR_DNA-bd_dom"/>
</dbReference>
<sequence length="105" mass="11879">MSHIDVLKALADENRLAILCFLQSGQKCVCEVEQVLAISQSATSKHLARLRLAGLIEAEKKAQWVHYSLSPVLFEQYPFVRELLAEVSPHHVFDTSKIKKMNCDN</sequence>
<dbReference type="InterPro" id="IPR036390">
    <property type="entry name" value="WH_DNA-bd_sf"/>
</dbReference>
<reference evidence="5 6" key="1">
    <citation type="submission" date="2016-11" db="EMBL/GenBank/DDBJ databases">
        <authorList>
            <person name="Varghese N."/>
            <person name="Submissions S."/>
        </authorList>
    </citation>
    <scope>NUCLEOTIDE SEQUENCE [LARGE SCALE GENOMIC DNA]</scope>
    <source>
        <strain evidence="5 6">DSM 15287</strain>
    </source>
</reference>
<dbReference type="PANTHER" id="PTHR33154">
    <property type="entry name" value="TRANSCRIPTIONAL REGULATOR, ARSR FAMILY"/>
    <property type="match status" value="1"/>
</dbReference>
<keyword evidence="1" id="KW-0805">Transcription regulation</keyword>
<dbReference type="GO" id="GO:0003700">
    <property type="term" value="F:DNA-binding transcription factor activity"/>
    <property type="evidence" value="ECO:0007669"/>
    <property type="project" value="InterPro"/>
</dbReference>
<dbReference type="CDD" id="cd00090">
    <property type="entry name" value="HTH_ARSR"/>
    <property type="match status" value="1"/>
</dbReference>
<evidence type="ECO:0000256" key="2">
    <source>
        <dbReference type="ARBA" id="ARBA00023125"/>
    </source>
</evidence>
<dbReference type="PANTHER" id="PTHR33154:SF18">
    <property type="entry name" value="ARSENICAL RESISTANCE OPERON REPRESSOR"/>
    <property type="match status" value="1"/>
</dbReference>
<dbReference type="NCBIfam" id="NF033788">
    <property type="entry name" value="HTH_metalloreg"/>
    <property type="match status" value="1"/>
</dbReference>
<dbReference type="SMART" id="SM00418">
    <property type="entry name" value="HTH_ARSR"/>
    <property type="match status" value="1"/>
</dbReference>
<keyword evidence="6" id="KW-1185">Reference proteome</keyword>
<dbReference type="InterPro" id="IPR011991">
    <property type="entry name" value="ArsR-like_HTH"/>
</dbReference>
<keyword evidence="3" id="KW-0804">Transcription</keyword>
<protein>
    <submittedName>
        <fullName evidence="5">ArsR family transcriptional regulator</fullName>
    </submittedName>
</protein>
<dbReference type="RefSeq" id="WP_149735601.1">
    <property type="nucleotide sequence ID" value="NZ_FQZD01000029.1"/>
</dbReference>
<dbReference type="Proteomes" id="UP000322917">
    <property type="component" value="Unassembled WGS sequence"/>
</dbReference>
<dbReference type="PROSITE" id="PS50987">
    <property type="entry name" value="HTH_ARSR_2"/>
    <property type="match status" value="1"/>
</dbReference>
<dbReference type="InterPro" id="IPR051081">
    <property type="entry name" value="HTH_MetalResp_TranReg"/>
</dbReference>
<evidence type="ECO:0000313" key="5">
    <source>
        <dbReference type="EMBL" id="SHJ61606.1"/>
    </source>
</evidence>
<name>A0A1M6KRT3_9FIRM</name>
<dbReference type="OrthoDB" id="9798835at2"/>
<evidence type="ECO:0000259" key="4">
    <source>
        <dbReference type="PROSITE" id="PS50987"/>
    </source>
</evidence>